<accession>A0A9P5NLW8</accession>
<dbReference type="EMBL" id="JADNYJ010000058">
    <property type="protein sequence ID" value="KAF8896884.1"/>
    <property type="molecule type" value="Genomic_DNA"/>
</dbReference>
<name>A0A9P5NLW8_GYMJU</name>
<evidence type="ECO:0000313" key="3">
    <source>
        <dbReference type="Proteomes" id="UP000724874"/>
    </source>
</evidence>
<comment type="caution">
    <text evidence="2">The sequence shown here is derived from an EMBL/GenBank/DDBJ whole genome shotgun (WGS) entry which is preliminary data.</text>
</comment>
<feature type="chain" id="PRO_5040189522" evidence="1">
    <location>
        <begin position="22"/>
        <end position="74"/>
    </location>
</feature>
<gene>
    <name evidence="2" type="ORF">CPB84DRAFT_1781664</name>
</gene>
<keyword evidence="1" id="KW-0732">Signal</keyword>
<reference evidence="2" key="1">
    <citation type="submission" date="2020-11" db="EMBL/GenBank/DDBJ databases">
        <authorList>
            <consortium name="DOE Joint Genome Institute"/>
            <person name="Ahrendt S."/>
            <person name="Riley R."/>
            <person name="Andreopoulos W."/>
            <person name="LaButti K."/>
            <person name="Pangilinan J."/>
            <person name="Ruiz-duenas F.J."/>
            <person name="Barrasa J.M."/>
            <person name="Sanchez-Garcia M."/>
            <person name="Camarero S."/>
            <person name="Miyauchi S."/>
            <person name="Serrano A."/>
            <person name="Linde D."/>
            <person name="Babiker R."/>
            <person name="Drula E."/>
            <person name="Ayuso-Fernandez I."/>
            <person name="Pacheco R."/>
            <person name="Padilla G."/>
            <person name="Ferreira P."/>
            <person name="Barriuso J."/>
            <person name="Kellner H."/>
            <person name="Castanera R."/>
            <person name="Alfaro M."/>
            <person name="Ramirez L."/>
            <person name="Pisabarro A.G."/>
            <person name="Kuo A."/>
            <person name="Tritt A."/>
            <person name="Lipzen A."/>
            <person name="He G."/>
            <person name="Yan M."/>
            <person name="Ng V."/>
            <person name="Cullen D."/>
            <person name="Martin F."/>
            <person name="Rosso M.-N."/>
            <person name="Henrissat B."/>
            <person name="Hibbett D."/>
            <person name="Martinez A.T."/>
            <person name="Grigoriev I.V."/>
        </authorList>
    </citation>
    <scope>NUCLEOTIDE SEQUENCE</scope>
    <source>
        <strain evidence="2">AH 44721</strain>
    </source>
</reference>
<dbReference type="AlphaFoldDB" id="A0A9P5NLW8"/>
<organism evidence="2 3">
    <name type="scientific">Gymnopilus junonius</name>
    <name type="common">Spectacular rustgill mushroom</name>
    <name type="synonym">Gymnopilus spectabilis subsp. junonius</name>
    <dbReference type="NCBI Taxonomy" id="109634"/>
    <lineage>
        <taxon>Eukaryota</taxon>
        <taxon>Fungi</taxon>
        <taxon>Dikarya</taxon>
        <taxon>Basidiomycota</taxon>
        <taxon>Agaricomycotina</taxon>
        <taxon>Agaricomycetes</taxon>
        <taxon>Agaricomycetidae</taxon>
        <taxon>Agaricales</taxon>
        <taxon>Agaricineae</taxon>
        <taxon>Hymenogastraceae</taxon>
        <taxon>Gymnopilus</taxon>
    </lineage>
</organism>
<protein>
    <submittedName>
        <fullName evidence="2">Uncharacterized protein</fullName>
    </submittedName>
</protein>
<evidence type="ECO:0000313" key="2">
    <source>
        <dbReference type="EMBL" id="KAF8896884.1"/>
    </source>
</evidence>
<proteinExistence type="predicted"/>
<sequence>MSLRGIFKFAFLAAHVMGGIASPLDSRANEELVQTPAGLIPKSNVHAIPHGARVHQSPTEVQIIGAFPNPKPTP</sequence>
<keyword evidence="3" id="KW-1185">Reference proteome</keyword>
<evidence type="ECO:0000256" key="1">
    <source>
        <dbReference type="SAM" id="SignalP"/>
    </source>
</evidence>
<feature type="signal peptide" evidence="1">
    <location>
        <begin position="1"/>
        <end position="21"/>
    </location>
</feature>
<dbReference type="Proteomes" id="UP000724874">
    <property type="component" value="Unassembled WGS sequence"/>
</dbReference>